<dbReference type="Gramene" id="XM_028343903.1">
    <property type="protein sequence ID" value="XP_028199704.1"/>
    <property type="gene ID" value="LOC114384246"/>
</dbReference>
<evidence type="ECO:0000313" key="11">
    <source>
        <dbReference type="EMBL" id="KHN48593.1"/>
    </source>
</evidence>
<dbReference type="InterPro" id="IPR016177">
    <property type="entry name" value="DNA-bd_dom_sf"/>
</dbReference>
<evidence type="ECO:0000259" key="10">
    <source>
        <dbReference type="PROSITE" id="PS51032"/>
    </source>
</evidence>
<name>A0A0B2SUH5_GLYSO</name>
<evidence type="ECO:0000313" key="12">
    <source>
        <dbReference type="EMBL" id="RZB67592.1"/>
    </source>
</evidence>
<comment type="subcellular location">
    <subcellularLocation>
        <location evidence="1">Nucleus</location>
    </subcellularLocation>
</comment>
<dbReference type="Proteomes" id="UP000053555">
    <property type="component" value="Unassembled WGS sequence"/>
</dbReference>
<dbReference type="PROSITE" id="PS51032">
    <property type="entry name" value="AP2_ERF"/>
    <property type="match status" value="1"/>
</dbReference>
<dbReference type="GO" id="GO:0005634">
    <property type="term" value="C:nucleus"/>
    <property type="evidence" value="ECO:0007669"/>
    <property type="project" value="UniProtKB-SubCell"/>
</dbReference>
<dbReference type="EMBL" id="QZWG01000014">
    <property type="protein sequence ID" value="RZB67592.1"/>
    <property type="molecule type" value="Genomic_DNA"/>
</dbReference>
<keyword evidence="13" id="KW-1185">Reference proteome</keyword>
<evidence type="ECO:0000256" key="6">
    <source>
        <dbReference type="ARBA" id="ARBA00023163"/>
    </source>
</evidence>
<dbReference type="Proteomes" id="UP000289340">
    <property type="component" value="Chromosome 14"/>
</dbReference>
<keyword evidence="6" id="KW-0804">Transcription</keyword>
<dbReference type="Gene3D" id="3.30.730.10">
    <property type="entry name" value="AP2/ERF domain"/>
    <property type="match status" value="1"/>
</dbReference>
<evidence type="ECO:0000313" key="13">
    <source>
        <dbReference type="Proteomes" id="UP000289340"/>
    </source>
</evidence>
<feature type="region of interest" description="Disordered" evidence="9">
    <location>
        <begin position="362"/>
        <end position="393"/>
    </location>
</feature>
<evidence type="ECO:0000256" key="9">
    <source>
        <dbReference type="SAM" id="MobiDB-lite"/>
    </source>
</evidence>
<accession>A0A0B2SUH5</accession>
<sequence>MGAYDQVSLKPLDSSRKRKSRSRGYGTRSVAETIAKWKEYNEHLYSGKDDSRTTPKAPAKGSKKGCMKGKGGPQNSQCNYRGVRQRTWGKWVGEIREPNRGSRLWLGTFSSAQEAALAYDEAARAMYGPCARLNFPGITDYASFKESLKESPMAASSSCSSAETATSDTTTTSNQSEVCAADDVKENPRLVNVNDKVNDCHKAYEAASPTSRMKQEPKDEAVDHMVPGAGKILDVRPEGTHDAGQVAEDVNKDQMDLPWIDGFDFSDNYLNRFSTDELFQVDELLGLIDNNPIDESALMQSLDFGQMGFPGDGNPQVDDTLSSFIYQLQNPDAKLLGSLPHMEQTPSGFDYGLDFLKTVEPGDYNGGGEEPRFLNLDDDLNPDSKGMQARKDD</sequence>
<dbReference type="GO" id="GO:0045893">
    <property type="term" value="P:positive regulation of DNA-templated transcription"/>
    <property type="evidence" value="ECO:0007669"/>
    <property type="project" value="TreeGrafter"/>
</dbReference>
<keyword evidence="7" id="KW-0539">Nucleus</keyword>
<evidence type="ECO:0000256" key="2">
    <source>
        <dbReference type="ARBA" id="ARBA00023015"/>
    </source>
</evidence>
<keyword evidence="2" id="KW-0805">Transcription regulation</keyword>
<feature type="region of interest" description="Disordered" evidence="9">
    <location>
        <begin position="154"/>
        <end position="183"/>
    </location>
</feature>
<dbReference type="GO" id="GO:0006950">
    <property type="term" value="P:response to stress"/>
    <property type="evidence" value="ECO:0007669"/>
    <property type="project" value="TreeGrafter"/>
</dbReference>
<dbReference type="PRINTS" id="PR00367">
    <property type="entry name" value="ETHRSPELEMNT"/>
</dbReference>
<keyword evidence="5" id="KW-0010">Activator</keyword>
<evidence type="ECO:0000256" key="7">
    <source>
        <dbReference type="ARBA" id="ARBA00023242"/>
    </source>
</evidence>
<reference evidence="12 13" key="2">
    <citation type="submission" date="2018-09" db="EMBL/GenBank/DDBJ databases">
        <title>A high-quality reference genome of wild soybean provides a powerful tool to mine soybean genomes.</title>
        <authorList>
            <person name="Xie M."/>
            <person name="Chung C.Y.L."/>
            <person name="Li M.-W."/>
            <person name="Wong F.-L."/>
            <person name="Chan T.-F."/>
            <person name="Lam H.-M."/>
        </authorList>
    </citation>
    <scope>NUCLEOTIDE SEQUENCE [LARGE SCALE GENOMIC DNA]</scope>
    <source>
        <strain evidence="13">cv. W05</strain>
        <tissue evidence="12">Hypocotyl of etiolated seedlings</tissue>
    </source>
</reference>
<dbReference type="AlphaFoldDB" id="A0A0B2SUH5"/>
<feature type="region of interest" description="Disordered" evidence="9">
    <location>
        <begin position="45"/>
        <end position="78"/>
    </location>
</feature>
<dbReference type="InterPro" id="IPR036955">
    <property type="entry name" value="AP2/ERF_dom_sf"/>
</dbReference>
<dbReference type="SMART" id="SM00380">
    <property type="entry name" value="AP2"/>
    <property type="match status" value="1"/>
</dbReference>
<dbReference type="SUPFAM" id="SSF54171">
    <property type="entry name" value="DNA-binding domain"/>
    <property type="match status" value="1"/>
</dbReference>
<evidence type="ECO:0000256" key="1">
    <source>
        <dbReference type="ARBA" id="ARBA00004123"/>
    </source>
</evidence>
<keyword evidence="3" id="KW-0346">Stress response</keyword>
<dbReference type="EMBL" id="KN639434">
    <property type="protein sequence ID" value="KHN48593.1"/>
    <property type="molecule type" value="Genomic_DNA"/>
</dbReference>
<proteinExistence type="inferred from homology"/>
<dbReference type="CDD" id="cd00018">
    <property type="entry name" value="AP2"/>
    <property type="match status" value="1"/>
</dbReference>
<organism evidence="11">
    <name type="scientific">Glycine soja</name>
    <name type="common">Wild soybean</name>
    <dbReference type="NCBI Taxonomy" id="3848"/>
    <lineage>
        <taxon>Eukaryota</taxon>
        <taxon>Viridiplantae</taxon>
        <taxon>Streptophyta</taxon>
        <taxon>Embryophyta</taxon>
        <taxon>Tracheophyta</taxon>
        <taxon>Spermatophyta</taxon>
        <taxon>Magnoliopsida</taxon>
        <taxon>eudicotyledons</taxon>
        <taxon>Gunneridae</taxon>
        <taxon>Pentapetalae</taxon>
        <taxon>rosids</taxon>
        <taxon>fabids</taxon>
        <taxon>Fabales</taxon>
        <taxon>Fabaceae</taxon>
        <taxon>Papilionoideae</taxon>
        <taxon>50 kb inversion clade</taxon>
        <taxon>NPAAA clade</taxon>
        <taxon>indigoferoid/millettioid clade</taxon>
        <taxon>Phaseoleae</taxon>
        <taxon>Glycine</taxon>
        <taxon>Glycine subgen. Soja</taxon>
    </lineage>
</organism>
<evidence type="ECO:0000256" key="8">
    <source>
        <dbReference type="ARBA" id="ARBA00024343"/>
    </source>
</evidence>
<dbReference type="InterPro" id="IPR001471">
    <property type="entry name" value="AP2/ERF_dom"/>
</dbReference>
<feature type="region of interest" description="Disordered" evidence="9">
    <location>
        <begin position="1"/>
        <end position="28"/>
    </location>
</feature>
<evidence type="ECO:0000256" key="5">
    <source>
        <dbReference type="ARBA" id="ARBA00023159"/>
    </source>
</evidence>
<dbReference type="GO" id="GO:0003700">
    <property type="term" value="F:DNA-binding transcription factor activity"/>
    <property type="evidence" value="ECO:0007669"/>
    <property type="project" value="InterPro"/>
</dbReference>
<reference evidence="11" key="1">
    <citation type="submission" date="2014-07" db="EMBL/GenBank/DDBJ databases">
        <title>Identification of a novel salt tolerance gene in wild soybean by whole-genome sequencing.</title>
        <authorList>
            <person name="Lam H.-M."/>
            <person name="Qi X."/>
            <person name="Li M.-W."/>
            <person name="Liu X."/>
            <person name="Xie M."/>
            <person name="Ni M."/>
            <person name="Xu X."/>
        </authorList>
    </citation>
    <scope>NUCLEOTIDE SEQUENCE [LARGE SCALE GENOMIC DNA]</scope>
    <source>
        <tissue evidence="11">Root</tissue>
    </source>
</reference>
<comment type="similarity">
    <text evidence="8">Belongs to the AP2/ERF transcription factor family. ERF subfamily.</text>
</comment>
<dbReference type="GO" id="GO:0000976">
    <property type="term" value="F:transcription cis-regulatory region binding"/>
    <property type="evidence" value="ECO:0007669"/>
    <property type="project" value="TreeGrafter"/>
</dbReference>
<feature type="domain" description="AP2/ERF" evidence="10">
    <location>
        <begin position="79"/>
        <end position="136"/>
    </location>
</feature>
<keyword evidence="4" id="KW-0238">DNA-binding</keyword>
<feature type="compositionally biased region" description="Low complexity" evidence="9">
    <location>
        <begin position="154"/>
        <end position="173"/>
    </location>
</feature>
<dbReference type="PANTHER" id="PTHR31241:SF62">
    <property type="entry name" value="DEHYDRATION-RESPONSIVE ELEMENT-BINDING PROTEIN 2D"/>
    <property type="match status" value="1"/>
</dbReference>
<evidence type="ECO:0000256" key="3">
    <source>
        <dbReference type="ARBA" id="ARBA00023016"/>
    </source>
</evidence>
<evidence type="ECO:0000256" key="4">
    <source>
        <dbReference type="ARBA" id="ARBA00023125"/>
    </source>
</evidence>
<gene>
    <name evidence="12" type="ORF">D0Y65_037783</name>
    <name evidence="11" type="ORF">glysoja_034216</name>
</gene>
<protein>
    <submittedName>
        <fullName evidence="11">Dehydration-responsive element-binding protein 2C</fullName>
    </submittedName>
</protein>
<dbReference type="PANTHER" id="PTHR31241">
    <property type="entry name" value="DEHYDRATION-RESPONSIVE ELEMENT-BINDING PROTEIN 2C"/>
    <property type="match status" value="1"/>
</dbReference>
<dbReference type="FunFam" id="3.30.730.10:FF:000001">
    <property type="entry name" value="Ethylene-responsive transcription factor 2"/>
    <property type="match status" value="1"/>
</dbReference>
<dbReference type="Pfam" id="PF00847">
    <property type="entry name" value="AP2"/>
    <property type="match status" value="1"/>
</dbReference>